<dbReference type="InterPro" id="IPR011050">
    <property type="entry name" value="Pectin_lyase_fold/virulence"/>
</dbReference>
<gene>
    <name evidence="3" type="ORF">BOH74_07110</name>
</gene>
<dbReference type="EMBL" id="MPJD01000013">
    <property type="protein sequence ID" value="OKA26088.1"/>
    <property type="molecule type" value="Genomic_DNA"/>
</dbReference>
<dbReference type="NCBIfam" id="TIGR01901">
    <property type="entry name" value="adhes_NPXG"/>
    <property type="match status" value="1"/>
</dbReference>
<dbReference type="Pfam" id="PF13332">
    <property type="entry name" value="Fil_haemagg_2"/>
    <property type="match status" value="6"/>
</dbReference>
<dbReference type="SMART" id="SM00912">
    <property type="entry name" value="Haemagg_act"/>
    <property type="match status" value="1"/>
</dbReference>
<dbReference type="InterPro" id="IPR012334">
    <property type="entry name" value="Pectin_lyas_fold"/>
</dbReference>
<dbReference type="RefSeq" id="WP_073509296.1">
    <property type="nucleotide sequence ID" value="NZ_MPJD01000013.1"/>
</dbReference>
<feature type="region of interest" description="Disordered" evidence="1">
    <location>
        <begin position="1546"/>
        <end position="1567"/>
    </location>
</feature>
<feature type="compositionally biased region" description="Polar residues" evidence="1">
    <location>
        <begin position="659"/>
        <end position="670"/>
    </location>
</feature>
<evidence type="ECO:0000313" key="4">
    <source>
        <dbReference type="Proteomes" id="UP000185990"/>
    </source>
</evidence>
<accession>A0A853ZTC6</accession>
<name>A0A853ZTC6_9PSED</name>
<feature type="compositionally biased region" description="Low complexity" evidence="1">
    <location>
        <begin position="1072"/>
        <end position="1088"/>
    </location>
</feature>
<dbReference type="InterPro" id="IPR025157">
    <property type="entry name" value="Hemagglutinin_rpt"/>
</dbReference>
<sequence>MPNHTHLFHLSARGKLRWAIASLPLFPQLVLAAGLTVVEGPGGTPQLQNQAGVPILNIVAPNAGGLSHNQFLDYNVDRQGVVLNNALQDGQSQLAGHLAANPQLRGHAASVILNEVVSRNASTLNGAQEIFGRAADYVLANPNGISVNGASFINTPNANLVVGRAELDNGKLQALNTGIADGQLTVQEQGLKNLDGSLSLIAPRIDSNGRLIARDQLNLIAGRNQVDSASARVLRTEPAGNTRDQRIDASLFGAMQAGRINIVSTAEGAGVRVGAVQIEGRDGVKISSAGSLDISGQVHANSHETTRAGLKSRQGDVDVHSAGDLNLAATDVQGRNVKLDASRNLTLSSLQSQKLEEKRDKWNKANHLFTYETHDATITDKDSREHGNKIVALQNAALSSGANTRIEASSIDAGDSLRVDSGADLHLSAATQTHERHDKGKHRKHLWNANWDKSSSEQSSVTSLLKAGKNLELSSQKTLQLQGAELKTAGDIQLTARQVEITSASRTESSRDNTYAGDLVGGSFFGTKGDGDKGKTLNTGSKVNAGGKLIVRADQVHISGSQARGGTQASVISDKGSLVIDGVRDTTHDNRYNRDSKFFGFSSHENRKNLKDSNIVASDLRSDSNLVLQSAKDIEVSGSRVSAASGLKVDAKGDINIASAQNTSQDANSNHTREIDGHAGETADGSRQYRAGVRYEDRKNTASTDTTRQQASSLSGGTLTVAAGADLNVKGSELKATRGDATLNGKNINLLATQDTHRTAAGQTTTAGGVYYTGGLDKAGSGAEISHQSTHDTSNKTTVQSSNLAAAGNLTINTGTLTTQGSRVEADAQLEVNAARVDNQAAHNSETSTLKKNSWSADAGASIEYKGISRPVEKALKDTPQTKFHQPMLVDALEQPNLGVDVEANHARQNRTQTDNTAVVSQLRGSTVQVNVAGTLKDEGTQYRATDGGLKINAGSHTATAAANDHSRSEQGLDAKAGLRVYTNTSQDLNLRGSGAGGSSDVRESTRTAVVAGYNGAQGVTIEVKGDASHQGSQFQGNQAGVDLKAGGKLALNQSNDTRSKTDTSLRGNASLTLGTTPGTNGTGANLGASAQLDHKRLATEDSQARVATIEGKGTVRLVSGADLTLQGTRIGSSSEKTGDISLNAGGKLDLQAATGSHISDGNNLGGGVSAGATKAGSAESSSKTGSLSANVNIGKVAENDRSVSVGQLHSNARVTLASGAGTGDAIHLQGTQVAAGSVSLDAGKGGILQESAQSTQAHNSWGLTLGAGGTGGKTTLASASEQDTSNHGINARARVSVDHQQGTTQHHSLIKADNVVITSAGDTRLAGARIEAGKVQGKIGGDLVVESRKDQVNSTQVTVDTRLDAEKNQPGAVNKVAEATGPLKDKVQAKAEGAFENNREKIENTVNNYAGGGKLSPGPAVANAAQSLLFGDKSGNTVYTPTLNLDVSHIVKDNASQASGISSIEGVNLQVQGGTQLTGARISATGGKVDLGGSAVTATALAGSDYRADVGLNLSKSPVNLIVDSKNELSDKKDDATRKDQVFNLGPLRVGGHSDRQELQAGIETR</sequence>
<feature type="compositionally biased region" description="Basic and acidic residues" evidence="1">
    <location>
        <begin position="671"/>
        <end position="681"/>
    </location>
</feature>
<organism evidence="3 4">
    <name type="scientific">Pseudomonas versuta</name>
    <dbReference type="NCBI Taxonomy" id="1788301"/>
    <lineage>
        <taxon>Bacteria</taxon>
        <taxon>Pseudomonadati</taxon>
        <taxon>Pseudomonadota</taxon>
        <taxon>Gammaproteobacteria</taxon>
        <taxon>Pseudomonadales</taxon>
        <taxon>Pseudomonadaceae</taxon>
        <taxon>Pseudomonas</taxon>
    </lineage>
</organism>
<dbReference type="Pfam" id="PF05860">
    <property type="entry name" value="TPS"/>
    <property type="match status" value="1"/>
</dbReference>
<proteinExistence type="predicted"/>
<feature type="region of interest" description="Disordered" evidence="1">
    <location>
        <begin position="659"/>
        <end position="715"/>
    </location>
</feature>
<dbReference type="Proteomes" id="UP000185990">
    <property type="component" value="Unassembled WGS sequence"/>
</dbReference>
<reference evidence="3 4" key="1">
    <citation type="submission" date="2016-11" db="EMBL/GenBank/DDBJ databases">
        <title>Draft genome of Pseudomonas versuta A4R1.12.</title>
        <authorList>
            <person name="See-Too W.-S."/>
        </authorList>
    </citation>
    <scope>NUCLEOTIDE SEQUENCE [LARGE SCALE GENOMIC DNA]</scope>
    <source>
        <strain evidence="3 4">A4R1.12</strain>
    </source>
</reference>
<dbReference type="InterPro" id="IPR008638">
    <property type="entry name" value="FhaB/CdiA-like_TPS"/>
</dbReference>
<protein>
    <submittedName>
        <fullName evidence="3">Filamentous hemagglutinin</fullName>
    </submittedName>
</protein>
<comment type="caution">
    <text evidence="3">The sequence shown here is derived from an EMBL/GenBank/DDBJ whole genome shotgun (WGS) entry which is preliminary data.</text>
</comment>
<dbReference type="GO" id="GO:0003824">
    <property type="term" value="F:catalytic activity"/>
    <property type="evidence" value="ECO:0007669"/>
    <property type="project" value="UniProtKB-ARBA"/>
</dbReference>
<evidence type="ECO:0000259" key="2">
    <source>
        <dbReference type="SMART" id="SM00912"/>
    </source>
</evidence>
<feature type="compositionally biased region" description="Polar residues" evidence="1">
    <location>
        <begin position="701"/>
        <end position="715"/>
    </location>
</feature>
<dbReference type="Gene3D" id="2.160.20.10">
    <property type="entry name" value="Single-stranded right-handed beta-helix, Pectin lyase-like"/>
    <property type="match status" value="1"/>
</dbReference>
<feature type="region of interest" description="Disordered" evidence="1">
    <location>
        <begin position="1053"/>
        <end position="1088"/>
    </location>
</feature>
<feature type="domain" description="Filamentous haemagglutinin FhaB/tRNA nuclease CdiA-like TPS" evidence="2">
    <location>
        <begin position="50"/>
        <end position="170"/>
    </location>
</feature>
<dbReference type="SUPFAM" id="SSF51126">
    <property type="entry name" value="Pectin lyase-like"/>
    <property type="match status" value="1"/>
</dbReference>
<evidence type="ECO:0000313" key="3">
    <source>
        <dbReference type="EMBL" id="OKA26088.1"/>
    </source>
</evidence>
<evidence type="ECO:0000256" key="1">
    <source>
        <dbReference type="SAM" id="MobiDB-lite"/>
    </source>
</evidence>